<organism evidence="4 5">
    <name type="scientific">Roseisolibacter agri</name>
    <dbReference type="NCBI Taxonomy" id="2014610"/>
    <lineage>
        <taxon>Bacteria</taxon>
        <taxon>Pseudomonadati</taxon>
        <taxon>Gemmatimonadota</taxon>
        <taxon>Gemmatimonadia</taxon>
        <taxon>Gemmatimonadales</taxon>
        <taxon>Gemmatimonadaceae</taxon>
        <taxon>Roseisolibacter</taxon>
    </lineage>
</organism>
<dbReference type="EMBL" id="BRXS01000001">
    <property type="protein sequence ID" value="GLC24015.1"/>
    <property type="molecule type" value="Genomic_DNA"/>
</dbReference>
<name>A0AA37QCY0_9BACT</name>
<feature type="chain" id="PRO_5041410174" description="BIG2 domain-containing protein" evidence="2">
    <location>
        <begin position="22"/>
        <end position="380"/>
    </location>
</feature>
<dbReference type="InterPro" id="IPR008964">
    <property type="entry name" value="Invasin/intimin_cell_adhesion"/>
</dbReference>
<dbReference type="SMART" id="SM00635">
    <property type="entry name" value="BID_2"/>
    <property type="match status" value="1"/>
</dbReference>
<dbReference type="InterPro" id="IPR013783">
    <property type="entry name" value="Ig-like_fold"/>
</dbReference>
<evidence type="ECO:0000313" key="4">
    <source>
        <dbReference type="EMBL" id="GLC24015.1"/>
    </source>
</evidence>
<evidence type="ECO:0000256" key="1">
    <source>
        <dbReference type="SAM" id="MobiDB-lite"/>
    </source>
</evidence>
<sequence>MRSAFRPLPSCPLALALLLGAAACRDGEVTPPDSPPTSTVSGSPRDSTPAAPVPNAVAGIRIAPRALEVVPGARAAVSVHPVNAQGLPSLASLAGPVRWRVSNVAVATVSDSGFVHGVAVGSTTLYASAGELRDSIVVTVTPGTPRPPVGPAVALRLFPRTLTAAVGRGAWVQAQLVDANGQLTPTRGRQAEWHVQDAAIARLTFTSAASDTAIHATLTGVAAGTTWLHVAVDGMRDSLAVTVLPARDSIPRTDTLPPAPPPAPVARFTLTTIALGPGAPPAAGTRDTAVSVRLPGAQVELFRYERTASTQPADSLGTRVLVGTATTDAQGEARFADLPSAFYRVRITPPAGSGLTPAFTEFGPPRIAEYRIGLFLPRQP</sequence>
<feature type="domain" description="BIG2" evidence="3">
    <location>
        <begin position="56"/>
        <end position="139"/>
    </location>
</feature>
<reference evidence="4" key="1">
    <citation type="submission" date="2022-08" db="EMBL/GenBank/DDBJ databases">
        <title>Draft genome sequencing of Roseisolibacter agri AW1220.</title>
        <authorList>
            <person name="Tobiishi Y."/>
            <person name="Tonouchi A."/>
        </authorList>
    </citation>
    <scope>NUCLEOTIDE SEQUENCE</scope>
    <source>
        <strain evidence="4">AW1220</strain>
    </source>
</reference>
<keyword evidence="5" id="KW-1185">Reference proteome</keyword>
<feature type="region of interest" description="Disordered" evidence="1">
    <location>
        <begin position="28"/>
        <end position="53"/>
    </location>
</feature>
<dbReference type="SUPFAM" id="SSF49373">
    <property type="entry name" value="Invasin/intimin cell-adhesion fragments"/>
    <property type="match status" value="1"/>
</dbReference>
<feature type="signal peptide" evidence="2">
    <location>
        <begin position="1"/>
        <end position="21"/>
    </location>
</feature>
<evidence type="ECO:0000313" key="5">
    <source>
        <dbReference type="Proteomes" id="UP001161325"/>
    </source>
</evidence>
<comment type="caution">
    <text evidence="4">The sequence shown here is derived from an EMBL/GenBank/DDBJ whole genome shotgun (WGS) entry which is preliminary data.</text>
</comment>
<accession>A0AA37QCY0</accession>
<evidence type="ECO:0000259" key="3">
    <source>
        <dbReference type="SMART" id="SM00635"/>
    </source>
</evidence>
<dbReference type="RefSeq" id="WP_284348461.1">
    <property type="nucleotide sequence ID" value="NZ_BRXS01000001.1"/>
</dbReference>
<protein>
    <recommendedName>
        <fullName evidence="3">BIG2 domain-containing protein</fullName>
    </recommendedName>
</protein>
<dbReference type="PROSITE" id="PS51257">
    <property type="entry name" value="PROKAR_LIPOPROTEIN"/>
    <property type="match status" value="1"/>
</dbReference>
<keyword evidence="2" id="KW-0732">Signal</keyword>
<dbReference type="Proteomes" id="UP001161325">
    <property type="component" value="Unassembled WGS sequence"/>
</dbReference>
<dbReference type="Gene3D" id="2.60.40.1080">
    <property type="match status" value="1"/>
</dbReference>
<dbReference type="AlphaFoldDB" id="A0AA37QCY0"/>
<evidence type="ECO:0000256" key="2">
    <source>
        <dbReference type="SAM" id="SignalP"/>
    </source>
</evidence>
<dbReference type="InterPro" id="IPR003343">
    <property type="entry name" value="Big_2"/>
</dbReference>
<dbReference type="Pfam" id="PF02368">
    <property type="entry name" value="Big_2"/>
    <property type="match status" value="1"/>
</dbReference>
<gene>
    <name evidence="4" type="ORF">rosag_05280</name>
</gene>
<dbReference type="Gene3D" id="2.60.40.10">
    <property type="entry name" value="Immunoglobulins"/>
    <property type="match status" value="1"/>
</dbReference>
<proteinExistence type="predicted"/>